<feature type="transmembrane region" description="Helical" evidence="5">
    <location>
        <begin position="345"/>
        <end position="366"/>
    </location>
</feature>
<feature type="transmembrane region" description="Helical" evidence="5">
    <location>
        <begin position="471"/>
        <end position="494"/>
    </location>
</feature>
<dbReference type="InterPro" id="IPR010096">
    <property type="entry name" value="NADH-Q_OxRdtase_suN/2"/>
</dbReference>
<protein>
    <submittedName>
        <fullName evidence="7">NADH dehydrogenase subunit 2</fullName>
    </submittedName>
</protein>
<dbReference type="RefSeq" id="YP_009317277.1">
    <property type="nucleotide sequence ID" value="NC_031832.1"/>
</dbReference>
<evidence type="ECO:0000313" key="7">
    <source>
        <dbReference type="EMBL" id="BAV82445.1"/>
    </source>
</evidence>
<feature type="transmembrane region" description="Helical" evidence="5">
    <location>
        <begin position="138"/>
        <end position="157"/>
    </location>
</feature>
<name>A0A1E1GHV7_9EUKA</name>
<evidence type="ECO:0000256" key="3">
    <source>
        <dbReference type="ARBA" id="ARBA00022989"/>
    </source>
</evidence>
<comment type="subcellular location">
    <subcellularLocation>
        <location evidence="1">Membrane</location>
        <topology evidence="1">Multi-pass membrane protein</topology>
    </subcellularLocation>
</comment>
<feature type="transmembrane region" description="Helical" evidence="5">
    <location>
        <begin position="169"/>
        <end position="193"/>
    </location>
</feature>
<dbReference type="EMBL" id="AP017433">
    <property type="protein sequence ID" value="BAV82376.1"/>
    <property type="molecule type" value="Genomic_DNA"/>
</dbReference>
<evidence type="ECO:0000256" key="2">
    <source>
        <dbReference type="ARBA" id="ARBA00022692"/>
    </source>
</evidence>
<feature type="transmembrane region" description="Helical" evidence="5">
    <location>
        <begin position="387"/>
        <end position="409"/>
    </location>
</feature>
<reference evidence="7" key="1">
    <citation type="journal article" date="2016" name="Genome Biol. Evol.">
        <title>Mitochondrial Genome of Palpitomonas bilix: Derived Genome Structure and Ancestral System for Cytochrome c Maturation.</title>
        <authorList>
            <consortium name="AP017433"/>
            <person name="Nishimura Y."/>
            <person name="Tanifuji G."/>
            <person name="Kamikawa R."/>
            <person name="Yabuki A."/>
            <person name="Hashimoto T."/>
            <person name="Inagaki Y."/>
        </authorList>
    </citation>
    <scope>NUCLEOTIDE SEQUENCE</scope>
</reference>
<sequence length="503" mass="56960">MEILNFFLNDSKIFLPEIFLFISGMFVLVIGVVYSMDSSYRYPILTRPVLWLVILTLFFTFLLLVNNPFDNAFGFNNFLISDLLANSSKIIVVISTIFILLLSLDYIRFEKVNSFEFSVLILFAVGGLLLVISSYDLIALYLAIELQSLVLYVLATIRRKSEYSTESGLKYFILGAVSSGLLLLGCSFVYGFTGLTNFEELFRLFSFVDANTYFILDGNGIGFLLGIVLIVVALFFKLSVAPFHLWTPDVYEGSATPVTAFFAVVPKLAIFSLFLRLFLDILNQFFFDYWQFLFASFALFSIFVATFGALYQKKLKRLFAFSAIGHLGFILLGFSSGTFQGVESLFVYFLIYIVMNLGIFGVILSLRTSKPFSQVRFLSDLVSLSRSNPLLAFTFIILLFSIAGIPPLAGFFSKFYIFLAALGSSLYFFAIVGIILSVIGCFYYIRLIKLMYFEHIVKWPLYLPVSRENSLILGFSFFFVILFFVYPSPIFTFAGKIALILNV</sequence>
<keyword evidence="7" id="KW-0496">Mitochondrion</keyword>
<feature type="domain" description="NADH:quinone oxidoreductase/Mrp antiporter transmembrane" evidence="6">
    <location>
        <begin position="134"/>
        <end position="440"/>
    </location>
</feature>
<feature type="transmembrane region" description="Helical" evidence="5">
    <location>
        <begin position="290"/>
        <end position="311"/>
    </location>
</feature>
<feature type="transmembrane region" description="Helical" evidence="5">
    <location>
        <begin position="318"/>
        <end position="339"/>
    </location>
</feature>
<dbReference type="GeneID" id="30214243"/>
<dbReference type="RefSeq" id="YP_009317208.1">
    <property type="nucleotide sequence ID" value="NC_031832.1"/>
</dbReference>
<dbReference type="GO" id="GO:0042773">
    <property type="term" value="P:ATP synthesis coupled electron transport"/>
    <property type="evidence" value="ECO:0007669"/>
    <property type="project" value="InterPro"/>
</dbReference>
<feature type="transmembrane region" description="Helical" evidence="5">
    <location>
        <begin position="114"/>
        <end position="132"/>
    </location>
</feature>
<proteinExistence type="inferred from homology"/>
<dbReference type="NCBIfam" id="TIGR01770">
    <property type="entry name" value="NDH_I_N"/>
    <property type="match status" value="1"/>
</dbReference>
<dbReference type="PANTHER" id="PTHR22773">
    <property type="entry name" value="NADH DEHYDROGENASE"/>
    <property type="match status" value="1"/>
</dbReference>
<feature type="transmembrane region" description="Helical" evidence="5">
    <location>
        <begin position="213"/>
        <end position="236"/>
    </location>
</feature>
<dbReference type="GeneID" id="30214197"/>
<dbReference type="GO" id="GO:0008137">
    <property type="term" value="F:NADH dehydrogenase (ubiquinone) activity"/>
    <property type="evidence" value="ECO:0007669"/>
    <property type="project" value="InterPro"/>
</dbReference>
<geneLocation type="mitochondrion" evidence="7"/>
<feature type="transmembrane region" description="Helical" evidence="5">
    <location>
        <begin position="89"/>
        <end position="107"/>
    </location>
</feature>
<organism evidence="7">
    <name type="scientific">Palpitomonas bilix</name>
    <dbReference type="NCBI Taxonomy" id="652834"/>
    <lineage>
        <taxon>Eukaryota</taxon>
        <taxon>Eukaryota incertae sedis</taxon>
    </lineage>
</organism>
<dbReference type="AlphaFoldDB" id="A0A1E1GHV7"/>
<dbReference type="PRINTS" id="PR01434">
    <property type="entry name" value="NADHDHGNASE5"/>
</dbReference>
<evidence type="ECO:0000259" key="6">
    <source>
        <dbReference type="Pfam" id="PF00361"/>
    </source>
</evidence>
<dbReference type="Pfam" id="PF00361">
    <property type="entry name" value="Proton_antipo_M"/>
    <property type="match status" value="1"/>
</dbReference>
<dbReference type="InterPro" id="IPR001750">
    <property type="entry name" value="ND/Mrp_TM"/>
</dbReference>
<feature type="transmembrane region" description="Helical" evidence="5">
    <location>
        <begin position="13"/>
        <end position="36"/>
    </location>
</feature>
<dbReference type="HAMAP" id="MF_00445">
    <property type="entry name" value="NDH1_NuoN_1"/>
    <property type="match status" value="1"/>
</dbReference>
<gene>
    <name evidence="7" type="primary">nad2</name>
</gene>
<evidence type="ECO:0000256" key="1">
    <source>
        <dbReference type="ARBA" id="ARBA00004141"/>
    </source>
</evidence>
<keyword evidence="4 5" id="KW-0472">Membrane</keyword>
<accession>A0A1E1GHV7</accession>
<keyword evidence="2 5" id="KW-0812">Transmembrane</keyword>
<feature type="transmembrane region" description="Helical" evidence="5">
    <location>
        <begin position="48"/>
        <end position="69"/>
    </location>
</feature>
<feature type="transmembrane region" description="Helical" evidence="5">
    <location>
        <begin position="415"/>
        <end position="445"/>
    </location>
</feature>
<keyword evidence="3 5" id="KW-1133">Transmembrane helix</keyword>
<evidence type="ECO:0000256" key="5">
    <source>
        <dbReference type="SAM" id="Phobius"/>
    </source>
</evidence>
<evidence type="ECO:0000256" key="4">
    <source>
        <dbReference type="ARBA" id="ARBA00023136"/>
    </source>
</evidence>
<dbReference type="EMBL" id="AP017433">
    <property type="protein sequence ID" value="BAV82445.1"/>
    <property type="molecule type" value="Genomic_DNA"/>
</dbReference>
<feature type="transmembrane region" description="Helical" evidence="5">
    <location>
        <begin position="257"/>
        <end position="278"/>
    </location>
</feature>
<dbReference type="GO" id="GO:0016020">
    <property type="term" value="C:membrane"/>
    <property type="evidence" value="ECO:0007669"/>
    <property type="project" value="UniProtKB-SubCell"/>
</dbReference>